<dbReference type="PANTHER" id="PTHR31836:SF28">
    <property type="entry name" value="SRCR DOMAIN-CONTAINING PROTEIN-RELATED"/>
    <property type="match status" value="1"/>
</dbReference>
<dbReference type="AlphaFoldDB" id="A0A8H7LLM6"/>
<dbReference type="EMBL" id="JACYCC010000040">
    <property type="protein sequence ID" value="KAF8677365.1"/>
    <property type="molecule type" value="Genomic_DNA"/>
</dbReference>
<evidence type="ECO:0000313" key="5">
    <source>
        <dbReference type="Proteomes" id="UP000650582"/>
    </source>
</evidence>
<dbReference type="PANTHER" id="PTHR31836">
    <property type="match status" value="1"/>
</dbReference>
<evidence type="ECO:0000256" key="1">
    <source>
        <dbReference type="ARBA" id="ARBA00022729"/>
    </source>
</evidence>
<proteinExistence type="predicted"/>
<protein>
    <submittedName>
        <fullName evidence="4">Non-catalytic module family expn</fullName>
    </submittedName>
</protein>
<feature type="chain" id="PRO_5034981374" evidence="3">
    <location>
        <begin position="21"/>
        <end position="189"/>
    </location>
</feature>
<evidence type="ECO:0000256" key="2">
    <source>
        <dbReference type="SAM" id="MobiDB-lite"/>
    </source>
</evidence>
<dbReference type="Proteomes" id="UP000650582">
    <property type="component" value="Unassembled WGS sequence"/>
</dbReference>
<dbReference type="InterPro" id="IPR036908">
    <property type="entry name" value="RlpA-like_sf"/>
</dbReference>
<reference evidence="4" key="1">
    <citation type="submission" date="2020-09" db="EMBL/GenBank/DDBJ databases">
        <title>Comparative genome analyses of four rice-infecting Rhizoctonia solani isolates reveal extensive enrichment of homogalacturonan modification genes.</title>
        <authorList>
            <person name="Lee D.-Y."/>
            <person name="Jeon J."/>
            <person name="Kim K.-T."/>
            <person name="Cheong K."/>
            <person name="Song H."/>
            <person name="Choi G."/>
            <person name="Ko J."/>
            <person name="Opiyo S.O."/>
            <person name="Zuo S."/>
            <person name="Madhav S."/>
            <person name="Lee Y.-H."/>
            <person name="Wang G.-L."/>
        </authorList>
    </citation>
    <scope>NUCLEOTIDE SEQUENCE</scope>
    <source>
        <strain evidence="4">AG1-IA YN-7</strain>
    </source>
</reference>
<sequence>MFSRFLFFVLAMLVVATVIANSNLPVALDAVDTVSHRASSIKASHKRGPKPAPKGRGGRATWYEPGQGHCGGRNKNTDMVVALPGVVYSGGKYCGKKVKITNPTNGQTCYATVVDSCPGYLSPSAFKKISKSLDDGVAAINWDVRYSYIFSLDMSDFLFRYSLFRLVTPKFSFRHSIDLGCPTGHDGTT</sequence>
<evidence type="ECO:0000313" key="4">
    <source>
        <dbReference type="EMBL" id="KAF8677365.1"/>
    </source>
</evidence>
<organism evidence="4 5">
    <name type="scientific">Rhizoctonia solani</name>
    <dbReference type="NCBI Taxonomy" id="456999"/>
    <lineage>
        <taxon>Eukaryota</taxon>
        <taxon>Fungi</taxon>
        <taxon>Dikarya</taxon>
        <taxon>Basidiomycota</taxon>
        <taxon>Agaricomycotina</taxon>
        <taxon>Agaricomycetes</taxon>
        <taxon>Cantharellales</taxon>
        <taxon>Ceratobasidiaceae</taxon>
        <taxon>Rhizoctonia</taxon>
    </lineage>
</organism>
<dbReference type="SUPFAM" id="SSF50685">
    <property type="entry name" value="Barwin-like endoglucanases"/>
    <property type="match status" value="1"/>
</dbReference>
<evidence type="ECO:0000256" key="3">
    <source>
        <dbReference type="SAM" id="SignalP"/>
    </source>
</evidence>
<name>A0A8H7LLM6_9AGAM</name>
<keyword evidence="1 3" id="KW-0732">Signal</keyword>
<gene>
    <name evidence="4" type="ORF">RHS04_05902</name>
</gene>
<dbReference type="InterPro" id="IPR051477">
    <property type="entry name" value="Expansin_CellWall"/>
</dbReference>
<dbReference type="CDD" id="cd22191">
    <property type="entry name" value="DPBB_RlpA_EXP_N-like"/>
    <property type="match status" value="1"/>
</dbReference>
<dbReference type="Gene3D" id="2.40.40.10">
    <property type="entry name" value="RlpA-like domain"/>
    <property type="match status" value="1"/>
</dbReference>
<accession>A0A8H7LLM6</accession>
<feature type="region of interest" description="Disordered" evidence="2">
    <location>
        <begin position="39"/>
        <end position="69"/>
    </location>
</feature>
<feature type="signal peptide" evidence="3">
    <location>
        <begin position="1"/>
        <end position="20"/>
    </location>
</feature>
<comment type="caution">
    <text evidence="4">The sequence shown here is derived from an EMBL/GenBank/DDBJ whole genome shotgun (WGS) entry which is preliminary data.</text>
</comment>